<protein>
    <recommendedName>
        <fullName evidence="3">DUF4374 domain-containing protein</fullName>
    </recommendedName>
</protein>
<evidence type="ECO:0000313" key="2">
    <source>
        <dbReference type="Proteomes" id="UP000239711"/>
    </source>
</evidence>
<accession>A0A2S9J257</accession>
<gene>
    <name evidence="1" type="ORF">C5745_13310</name>
</gene>
<name>A0A2S9J257_9SPHI</name>
<dbReference type="EMBL" id="PVBQ01000010">
    <property type="protein sequence ID" value="PRD46839.1"/>
    <property type="molecule type" value="Genomic_DNA"/>
</dbReference>
<evidence type="ECO:0008006" key="3">
    <source>
        <dbReference type="Google" id="ProtNLM"/>
    </source>
</evidence>
<proteinExistence type="predicted"/>
<dbReference type="RefSeq" id="WP_105717503.1">
    <property type="nucleotide sequence ID" value="NZ_PVBQ01000010.1"/>
</dbReference>
<reference evidence="1 2" key="1">
    <citation type="submission" date="2018-02" db="EMBL/GenBank/DDBJ databases">
        <title>The draft genome of Sphingobacterium sp. 5JN-11.</title>
        <authorList>
            <person name="Liu L."/>
            <person name="Li L."/>
            <person name="Liang L."/>
            <person name="Zhang X."/>
            <person name="Wang T."/>
        </authorList>
    </citation>
    <scope>NUCLEOTIDE SEQUENCE [LARGE SCALE GENOMIC DNA]</scope>
    <source>
        <strain evidence="1 2">5JN-11</strain>
    </source>
</reference>
<dbReference type="PROSITE" id="PS51257">
    <property type="entry name" value="PROKAR_LIPOPROTEIN"/>
    <property type="match status" value="1"/>
</dbReference>
<dbReference type="InterPro" id="IPR025401">
    <property type="entry name" value="DUF4374"/>
</dbReference>
<dbReference type="OrthoDB" id="738440at2"/>
<keyword evidence="2" id="KW-1185">Reference proteome</keyword>
<organism evidence="1 2">
    <name type="scientific">Sphingobacterium haloxyli</name>
    <dbReference type="NCBI Taxonomy" id="2100533"/>
    <lineage>
        <taxon>Bacteria</taxon>
        <taxon>Pseudomonadati</taxon>
        <taxon>Bacteroidota</taxon>
        <taxon>Sphingobacteriia</taxon>
        <taxon>Sphingobacteriales</taxon>
        <taxon>Sphingobacteriaceae</taxon>
        <taxon>Sphingobacterium</taxon>
    </lineage>
</organism>
<evidence type="ECO:0000313" key="1">
    <source>
        <dbReference type="EMBL" id="PRD46839.1"/>
    </source>
</evidence>
<dbReference type="AlphaFoldDB" id="A0A2S9J257"/>
<dbReference type="Proteomes" id="UP000239711">
    <property type="component" value="Unassembled WGS sequence"/>
</dbReference>
<comment type="caution">
    <text evidence="1">The sequence shown here is derived from an EMBL/GenBank/DDBJ whole genome shotgun (WGS) entry which is preliminary data.</text>
</comment>
<dbReference type="Pfam" id="PF14298">
    <property type="entry name" value="DUF4374"/>
    <property type="match status" value="1"/>
</dbReference>
<sequence>MNAIKNVALGLGLLALGFSSCDKDEDIDRQTRGNFVVAVTPVAQTGVADYLINAPTLESGTISTAGNGTEQDGTYRYYLAHNNRFYSMLYGQGNPGAVTAYDLQDGLLRKVTNFQTETVHAFAPVDNDILLMKVARNLTTSESQWYSVDTDALNIVRSGKINTHEELTGNSEIAHFSWIKQVGNKVFAPFFSIKATEEAGWGTDYPDNAWIAVYSYPEMQLEKVIKDDRTSYIGRYFVDGLAKVENGDVYAFSPAIAINNGKDNVFISTKPSAITRIKAGTTAFDDYYFDLEAATSGYNITNWTYIGNGKAVGHFTTKAEKGVYSVGAHIGIIDFDAKTVKFVTGFPEASNIANVTTNNYTPLDGKTVAIGVTLKSGISYVYNINAETATATQGLKVEGGTITAISRLN</sequence>